<proteinExistence type="inferred from homology"/>
<evidence type="ECO:0000256" key="13">
    <source>
        <dbReference type="ARBA" id="ARBA00023136"/>
    </source>
</evidence>
<keyword evidence="8 16" id="KW-0808">Transferase</keyword>
<keyword evidence="10 16" id="KW-0548">Nucleotidyltransferase</keyword>
<evidence type="ECO:0000256" key="7">
    <source>
        <dbReference type="ARBA" id="ARBA00022516"/>
    </source>
</evidence>
<dbReference type="EMBL" id="JAODUO010001483">
    <property type="protein sequence ID" value="KAK2163087.1"/>
    <property type="molecule type" value="Genomic_DNA"/>
</dbReference>
<feature type="transmembrane region" description="Helical" evidence="18">
    <location>
        <begin position="196"/>
        <end position="220"/>
    </location>
</feature>
<dbReference type="Proteomes" id="UP001209878">
    <property type="component" value="Unassembled WGS sequence"/>
</dbReference>
<keyword evidence="7" id="KW-0444">Lipid biosynthesis</keyword>
<keyword evidence="14" id="KW-0594">Phospholipid biosynthesis</keyword>
<organism evidence="19 20">
    <name type="scientific">Ridgeia piscesae</name>
    <name type="common">Tubeworm</name>
    <dbReference type="NCBI Taxonomy" id="27915"/>
    <lineage>
        <taxon>Eukaryota</taxon>
        <taxon>Metazoa</taxon>
        <taxon>Spiralia</taxon>
        <taxon>Lophotrochozoa</taxon>
        <taxon>Annelida</taxon>
        <taxon>Polychaeta</taxon>
        <taxon>Sedentaria</taxon>
        <taxon>Canalipalpata</taxon>
        <taxon>Sabellida</taxon>
        <taxon>Siboglinidae</taxon>
        <taxon>Ridgeia</taxon>
    </lineage>
</organism>
<keyword evidence="12" id="KW-0443">Lipid metabolism</keyword>
<protein>
    <recommendedName>
        <fullName evidence="6 16">Phosphatidate cytidylyltransferase</fullName>
        <ecNumber evidence="6 16">2.7.7.41</ecNumber>
    </recommendedName>
</protein>
<dbReference type="InterPro" id="IPR016720">
    <property type="entry name" value="PC_Trfase_euk"/>
</dbReference>
<keyword evidence="20" id="KW-1185">Reference proteome</keyword>
<dbReference type="GO" id="GO:0008654">
    <property type="term" value="P:phospholipid biosynthetic process"/>
    <property type="evidence" value="ECO:0007669"/>
    <property type="project" value="UniProtKB-KW"/>
</dbReference>
<evidence type="ECO:0000256" key="8">
    <source>
        <dbReference type="ARBA" id="ARBA00022679"/>
    </source>
</evidence>
<comment type="pathway">
    <text evidence="3 16">Phospholipid metabolism; CDP-diacylglycerol biosynthesis; CDP-diacylglycerol from sn-glycerol 3-phosphate: step 3/3.</text>
</comment>
<keyword evidence="13 18" id="KW-0472">Membrane</keyword>
<dbReference type="Pfam" id="PF01148">
    <property type="entry name" value="CTP_transf_1"/>
    <property type="match status" value="1"/>
</dbReference>
<comment type="caution">
    <text evidence="19">The sequence shown here is derived from an EMBL/GenBank/DDBJ whole genome shotgun (WGS) entry which is preliminary data.</text>
</comment>
<feature type="region of interest" description="Disordered" evidence="17">
    <location>
        <begin position="75"/>
        <end position="116"/>
    </location>
</feature>
<evidence type="ECO:0000313" key="19">
    <source>
        <dbReference type="EMBL" id="KAK2163087.1"/>
    </source>
</evidence>
<feature type="transmembrane region" description="Helical" evidence="18">
    <location>
        <begin position="161"/>
        <end position="184"/>
    </location>
</feature>
<evidence type="ECO:0000256" key="14">
    <source>
        <dbReference type="ARBA" id="ARBA00023209"/>
    </source>
</evidence>
<dbReference type="PROSITE" id="PS01315">
    <property type="entry name" value="CDS"/>
    <property type="match status" value="1"/>
</dbReference>
<evidence type="ECO:0000313" key="20">
    <source>
        <dbReference type="Proteomes" id="UP001209878"/>
    </source>
</evidence>
<name>A0AAD9NAH6_RIDPI</name>
<comment type="catalytic activity">
    <reaction evidence="1 16">
        <text>a 1,2-diacyl-sn-glycero-3-phosphate + CTP + H(+) = a CDP-1,2-diacyl-sn-glycerol + diphosphate</text>
        <dbReference type="Rhea" id="RHEA:16229"/>
        <dbReference type="ChEBI" id="CHEBI:15378"/>
        <dbReference type="ChEBI" id="CHEBI:33019"/>
        <dbReference type="ChEBI" id="CHEBI:37563"/>
        <dbReference type="ChEBI" id="CHEBI:58332"/>
        <dbReference type="ChEBI" id="CHEBI:58608"/>
        <dbReference type="EC" id="2.7.7.41"/>
    </reaction>
</comment>
<dbReference type="InterPro" id="IPR000374">
    <property type="entry name" value="PC_trans"/>
</dbReference>
<feature type="transmembrane region" description="Helical" evidence="18">
    <location>
        <begin position="288"/>
        <end position="314"/>
    </location>
</feature>
<dbReference type="PANTHER" id="PTHR13773:SF8">
    <property type="entry name" value="PHOSPHATIDATE CYTIDYLYLTRANSFERASE, PHOTORECEPTOR-SPECIFIC"/>
    <property type="match status" value="1"/>
</dbReference>
<evidence type="ECO:0000256" key="9">
    <source>
        <dbReference type="ARBA" id="ARBA00022692"/>
    </source>
</evidence>
<comment type="similarity">
    <text evidence="5 16">Belongs to the CDS family.</text>
</comment>
<gene>
    <name evidence="19" type="ORF">NP493_1485g00037</name>
</gene>
<evidence type="ECO:0000256" key="3">
    <source>
        <dbReference type="ARBA" id="ARBA00005119"/>
    </source>
</evidence>
<feature type="transmembrane region" description="Helical" evidence="18">
    <location>
        <begin position="326"/>
        <end position="349"/>
    </location>
</feature>
<evidence type="ECO:0000256" key="18">
    <source>
        <dbReference type="SAM" id="Phobius"/>
    </source>
</evidence>
<evidence type="ECO:0000256" key="4">
    <source>
        <dbReference type="ARBA" id="ARBA00005189"/>
    </source>
</evidence>
<dbReference type="AlphaFoldDB" id="A0AAD9NAH6"/>
<feature type="region of interest" description="Disordered" evidence="17">
    <location>
        <begin position="1"/>
        <end position="29"/>
    </location>
</feature>
<sequence>MSDLRKRHIVEPDGTQIESDTKDGTEQKVTGPVTAAIQNAHSELQEDEKVTENAAGKNISGDSTIVGCDATVHNTQASDQLTAPPSSATPGGDGEDVEEISPPDFSDNAKLPQGSDKTTEAIDSALKDLPPKWRNWVIRGIFTWLMIFSFVFIIYLGPLALVVLILLVQIKCFHEIITIGYVVYKTHELPWFRTLSWYFLVASNYFFYGESMITYFGVLLSRTELLKAFVTYHRFISFSMYCGGFVGFVFSLVKKHYLKQFTLFGWTHVTLLIIVTQSHLIIQNIFDGIVWFLVPVSMIICNDIMAYVFGFFFGKTPLIKLSPKKTWEGFIGGAISTVIFGLLVSYVLVQFDSFVCPIEYNVAKDALSTDCERSAVFQLTQYALPQFIVRLCALVGVNWNSITLYPFMLHSISMSVFASLIGPFGGFFASGFKRAFKIKDFGDTIPGHGGFMDRFDCQLLMATFVHVYQSSFIKTVGPQRLVQQILSLKPDEQLQVFNMLNESLSRRGLLTLNA</sequence>
<feature type="region of interest" description="Disordered" evidence="17">
    <location>
        <begin position="43"/>
        <end position="62"/>
    </location>
</feature>
<keyword evidence="15" id="KW-1208">Phospholipid metabolism</keyword>
<evidence type="ECO:0000256" key="15">
    <source>
        <dbReference type="ARBA" id="ARBA00023264"/>
    </source>
</evidence>
<accession>A0AAD9NAH6</accession>
<keyword evidence="11 18" id="KW-1133">Transmembrane helix</keyword>
<comment type="subcellular location">
    <subcellularLocation>
        <location evidence="2">Membrane</location>
        <topology evidence="2">Multi-pass membrane protein</topology>
    </subcellularLocation>
</comment>
<reference evidence="19" key="1">
    <citation type="journal article" date="2023" name="Mol. Biol. Evol.">
        <title>Third-Generation Sequencing Reveals the Adaptive Role of the Epigenome in Three Deep-Sea Polychaetes.</title>
        <authorList>
            <person name="Perez M."/>
            <person name="Aroh O."/>
            <person name="Sun Y."/>
            <person name="Lan Y."/>
            <person name="Juniper S.K."/>
            <person name="Young C.R."/>
            <person name="Angers B."/>
            <person name="Qian P.Y."/>
        </authorList>
    </citation>
    <scope>NUCLEOTIDE SEQUENCE</scope>
    <source>
        <strain evidence="19">R07B-5</strain>
    </source>
</reference>
<evidence type="ECO:0000256" key="6">
    <source>
        <dbReference type="ARBA" id="ARBA00012487"/>
    </source>
</evidence>
<feature type="transmembrane region" description="Helical" evidence="18">
    <location>
        <begin position="407"/>
        <end position="429"/>
    </location>
</feature>
<feature type="transmembrane region" description="Helical" evidence="18">
    <location>
        <begin position="232"/>
        <end position="251"/>
    </location>
</feature>
<feature type="transmembrane region" description="Helical" evidence="18">
    <location>
        <begin position="136"/>
        <end position="155"/>
    </location>
</feature>
<evidence type="ECO:0000256" key="17">
    <source>
        <dbReference type="SAM" id="MobiDB-lite"/>
    </source>
</evidence>
<evidence type="ECO:0000256" key="16">
    <source>
        <dbReference type="RuleBase" id="RU003938"/>
    </source>
</evidence>
<feature type="compositionally biased region" description="Polar residues" evidence="17">
    <location>
        <begin position="75"/>
        <end position="89"/>
    </location>
</feature>
<evidence type="ECO:0000256" key="10">
    <source>
        <dbReference type="ARBA" id="ARBA00022695"/>
    </source>
</evidence>
<evidence type="ECO:0000256" key="11">
    <source>
        <dbReference type="ARBA" id="ARBA00022989"/>
    </source>
</evidence>
<dbReference type="GO" id="GO:0004605">
    <property type="term" value="F:phosphatidate cytidylyltransferase activity"/>
    <property type="evidence" value="ECO:0007669"/>
    <property type="project" value="UniProtKB-EC"/>
</dbReference>
<dbReference type="GO" id="GO:0005789">
    <property type="term" value="C:endoplasmic reticulum membrane"/>
    <property type="evidence" value="ECO:0007669"/>
    <property type="project" value="TreeGrafter"/>
</dbReference>
<evidence type="ECO:0000256" key="1">
    <source>
        <dbReference type="ARBA" id="ARBA00001698"/>
    </source>
</evidence>
<evidence type="ECO:0000256" key="2">
    <source>
        <dbReference type="ARBA" id="ARBA00004141"/>
    </source>
</evidence>
<evidence type="ECO:0000256" key="12">
    <source>
        <dbReference type="ARBA" id="ARBA00023098"/>
    </source>
</evidence>
<keyword evidence="9 16" id="KW-0812">Transmembrane</keyword>
<dbReference type="EC" id="2.7.7.41" evidence="6 16"/>
<evidence type="ECO:0000256" key="5">
    <source>
        <dbReference type="ARBA" id="ARBA00010185"/>
    </source>
</evidence>
<comment type="pathway">
    <text evidence="4">Lipid metabolism.</text>
</comment>
<dbReference type="PANTHER" id="PTHR13773">
    <property type="entry name" value="PHOSPHATIDATE CYTIDYLYLTRANSFERASE"/>
    <property type="match status" value="1"/>
</dbReference>
<feature type="transmembrane region" description="Helical" evidence="18">
    <location>
        <begin position="263"/>
        <end position="282"/>
    </location>
</feature>